<reference evidence="5 6" key="1">
    <citation type="submission" date="2015-07" db="EMBL/GenBank/DDBJ databases">
        <title>Draft genome of Bellilinea caldifistulae DSM 17877.</title>
        <authorList>
            <person name="Hemp J."/>
            <person name="Ward L.M."/>
            <person name="Pace L.A."/>
            <person name="Fischer W.W."/>
        </authorList>
    </citation>
    <scope>NUCLEOTIDE SEQUENCE [LARGE SCALE GENOMIC DNA]</scope>
    <source>
        <strain evidence="5 6">GOMI-1</strain>
    </source>
</reference>
<dbReference type="InterPro" id="IPR028098">
    <property type="entry name" value="Glyco_trans_4-like_N"/>
</dbReference>
<gene>
    <name evidence="5" type="ORF">AC812_05780</name>
</gene>
<evidence type="ECO:0000259" key="3">
    <source>
        <dbReference type="Pfam" id="PF00534"/>
    </source>
</evidence>
<proteinExistence type="predicted"/>
<feature type="domain" description="Glycosyl transferase family 1" evidence="3">
    <location>
        <begin position="247"/>
        <end position="378"/>
    </location>
</feature>
<dbReference type="Pfam" id="PF13579">
    <property type="entry name" value="Glyco_trans_4_4"/>
    <property type="match status" value="1"/>
</dbReference>
<comment type="caution">
    <text evidence="5">The sequence shown here is derived from an EMBL/GenBank/DDBJ whole genome shotgun (WGS) entry which is preliminary data.</text>
</comment>
<dbReference type="STRING" id="360411.AC812_05780"/>
<dbReference type="Pfam" id="PF00534">
    <property type="entry name" value="Glycos_transf_1"/>
    <property type="match status" value="1"/>
</dbReference>
<dbReference type="AlphaFoldDB" id="A0A0P6X2G5"/>
<evidence type="ECO:0000259" key="4">
    <source>
        <dbReference type="Pfam" id="PF13579"/>
    </source>
</evidence>
<dbReference type="RefSeq" id="WP_061912876.1">
    <property type="nucleotide sequence ID" value="NZ_DF967971.1"/>
</dbReference>
<dbReference type="SUPFAM" id="SSF53756">
    <property type="entry name" value="UDP-Glycosyltransferase/glycogen phosphorylase"/>
    <property type="match status" value="1"/>
</dbReference>
<protein>
    <recommendedName>
        <fullName evidence="7">Glycosyltransferase</fullName>
    </recommendedName>
</protein>
<keyword evidence="1" id="KW-0328">Glycosyltransferase</keyword>
<accession>A0A0P6X2G5</accession>
<dbReference type="OrthoDB" id="9810929at2"/>
<dbReference type="Gene3D" id="3.40.50.2000">
    <property type="entry name" value="Glycogen Phosphorylase B"/>
    <property type="match status" value="2"/>
</dbReference>
<keyword evidence="2" id="KW-0808">Transferase</keyword>
<evidence type="ECO:0000313" key="5">
    <source>
        <dbReference type="EMBL" id="KPL76799.1"/>
    </source>
</evidence>
<feature type="domain" description="Glycosyltransferase subfamily 4-like N-terminal" evidence="4">
    <location>
        <begin position="15"/>
        <end position="194"/>
    </location>
</feature>
<evidence type="ECO:0008006" key="7">
    <source>
        <dbReference type="Google" id="ProtNLM"/>
    </source>
</evidence>
<dbReference type="EMBL" id="LGHJ01000011">
    <property type="protein sequence ID" value="KPL76799.1"/>
    <property type="molecule type" value="Genomic_DNA"/>
</dbReference>
<dbReference type="InterPro" id="IPR001296">
    <property type="entry name" value="Glyco_trans_1"/>
</dbReference>
<dbReference type="Proteomes" id="UP000050514">
    <property type="component" value="Unassembled WGS sequence"/>
</dbReference>
<dbReference type="CDD" id="cd03801">
    <property type="entry name" value="GT4_PimA-like"/>
    <property type="match status" value="1"/>
</dbReference>
<keyword evidence="6" id="KW-1185">Reference proteome</keyword>
<dbReference type="PANTHER" id="PTHR12526:SF510">
    <property type="entry name" value="D-INOSITOL 3-PHOSPHATE GLYCOSYLTRANSFERASE"/>
    <property type="match status" value="1"/>
</dbReference>
<dbReference type="GO" id="GO:0016757">
    <property type="term" value="F:glycosyltransferase activity"/>
    <property type="evidence" value="ECO:0007669"/>
    <property type="project" value="UniProtKB-KW"/>
</dbReference>
<evidence type="ECO:0000256" key="1">
    <source>
        <dbReference type="ARBA" id="ARBA00022676"/>
    </source>
</evidence>
<evidence type="ECO:0000256" key="2">
    <source>
        <dbReference type="ARBA" id="ARBA00022679"/>
    </source>
</evidence>
<dbReference type="PANTHER" id="PTHR12526">
    <property type="entry name" value="GLYCOSYLTRANSFERASE"/>
    <property type="match status" value="1"/>
</dbReference>
<organism evidence="5 6">
    <name type="scientific">Bellilinea caldifistulae</name>
    <dbReference type="NCBI Taxonomy" id="360411"/>
    <lineage>
        <taxon>Bacteria</taxon>
        <taxon>Bacillati</taxon>
        <taxon>Chloroflexota</taxon>
        <taxon>Anaerolineae</taxon>
        <taxon>Anaerolineales</taxon>
        <taxon>Anaerolineaceae</taxon>
        <taxon>Bellilinea</taxon>
    </lineage>
</organism>
<evidence type="ECO:0000313" key="6">
    <source>
        <dbReference type="Proteomes" id="UP000050514"/>
    </source>
</evidence>
<name>A0A0P6X2G5_9CHLR</name>
<sequence length="412" mass="45031">MHILLVADGRSPITLRWLDNLRELGYTFSLVSTFPCLPPPDAAHFAVVPVAFSGLAGGQSSPSRRVDSRQGSPSAARRWVTGLRRVLLPLRYRLAPLSLPAAARRFRQALQDFEPDLVHALRIPFEGILALATPQDLPLAVSIWGNDLTLHAPATARMTLWTRAVLQRADGLHADAARDLRLALGWGFPADRPALLIPTSGGIDLQRMQQACQGLPAELEERIPPHQAMVINPRGVRAYTCTAAFFQSIPLIWERFPQTVFVCPGMQGEREAETWKQRLHLDERVVLLPSLPQAQLWGLFARSAVSVSVTTHDGTPNTLLEAMACGSFPVAGDLESIREWITPGVNGLLVEGQKADSIAAAVVLALSNPPLLRQAAEINAQRIAERAEAGLMRPRLAAFYAQVAERRRSLAG</sequence>